<keyword evidence="2" id="KW-1185">Reference proteome</keyword>
<dbReference type="Pfam" id="PF05595">
    <property type="entry name" value="DUF771"/>
    <property type="match status" value="1"/>
</dbReference>
<dbReference type="Proteomes" id="UP000050911">
    <property type="component" value="Unassembled WGS sequence"/>
</dbReference>
<name>A0A0R1HNT4_9LACO</name>
<dbReference type="InterPro" id="IPR038024">
    <property type="entry name" value="SPy1572-like_sf"/>
</dbReference>
<comment type="caution">
    <text evidence="1">The sequence shown here is derived from an EMBL/GenBank/DDBJ whole genome shotgun (WGS) entry which is preliminary data.</text>
</comment>
<dbReference type="STRING" id="1302272.FC96_GL001902"/>
<evidence type="ECO:0000313" key="2">
    <source>
        <dbReference type="Proteomes" id="UP000050911"/>
    </source>
</evidence>
<dbReference type="EMBL" id="AZCX01000004">
    <property type="protein sequence ID" value="KRK48166.1"/>
    <property type="molecule type" value="Genomic_DNA"/>
</dbReference>
<dbReference type="RefSeq" id="WP_056942501.1">
    <property type="nucleotide sequence ID" value="NZ_AZCX01000004.1"/>
</dbReference>
<evidence type="ECO:0000313" key="1">
    <source>
        <dbReference type="EMBL" id="KRK48166.1"/>
    </source>
</evidence>
<dbReference type="AlphaFoldDB" id="A0A0R1HNT4"/>
<dbReference type="SUPFAM" id="SSF140121">
    <property type="entry name" value="SPy1572-like"/>
    <property type="match status" value="1"/>
</dbReference>
<dbReference type="InterPro" id="IPR008489">
    <property type="entry name" value="DUF771"/>
</dbReference>
<reference evidence="1 2" key="1">
    <citation type="journal article" date="2015" name="Genome Announc.">
        <title>Expanding the biotechnology potential of lactobacilli through comparative genomics of 213 strains and associated genera.</title>
        <authorList>
            <person name="Sun Z."/>
            <person name="Harris H.M."/>
            <person name="McCann A."/>
            <person name="Guo C."/>
            <person name="Argimon S."/>
            <person name="Zhang W."/>
            <person name="Yang X."/>
            <person name="Jeffery I.B."/>
            <person name="Cooney J.C."/>
            <person name="Kagawa T.F."/>
            <person name="Liu W."/>
            <person name="Song Y."/>
            <person name="Salvetti E."/>
            <person name="Wrobel A."/>
            <person name="Rasinkangas P."/>
            <person name="Parkhill J."/>
            <person name="Rea M.C."/>
            <person name="O'Sullivan O."/>
            <person name="Ritari J."/>
            <person name="Douillard F.P."/>
            <person name="Paul Ross R."/>
            <person name="Yang R."/>
            <person name="Briner A.E."/>
            <person name="Felis G.E."/>
            <person name="de Vos W.M."/>
            <person name="Barrangou R."/>
            <person name="Klaenhammer T.R."/>
            <person name="Caufield P.W."/>
            <person name="Cui Y."/>
            <person name="Zhang H."/>
            <person name="O'Toole P.W."/>
        </authorList>
    </citation>
    <scope>NUCLEOTIDE SEQUENCE [LARGE SCALE GENOMIC DNA]</scope>
    <source>
        <strain evidence="1 2">JCM 15530</strain>
    </source>
</reference>
<gene>
    <name evidence="1" type="ORF">FC96_GL001902</name>
</gene>
<sequence length="101" mass="11935">MAESIDILIAQQHLRLVEEDEFQEFQAWKKAQVKPEEWTLKQFAEHVFNQKGTTRALNYLIKYKNQLDVLRGGFIDYGSTHNGWHIPSHEIQKFIIEHGLN</sequence>
<proteinExistence type="predicted"/>
<accession>A0A0R1HNT4</accession>
<dbReference type="PATRIC" id="fig|1302272.5.peg.1935"/>
<protein>
    <recommendedName>
        <fullName evidence="3">DUF771 domain-containing protein</fullName>
    </recommendedName>
</protein>
<organism evidence="1 2">
    <name type="scientific">Secundilactobacillus kimchicus JCM 15530</name>
    <dbReference type="NCBI Taxonomy" id="1302272"/>
    <lineage>
        <taxon>Bacteria</taxon>
        <taxon>Bacillati</taxon>
        <taxon>Bacillota</taxon>
        <taxon>Bacilli</taxon>
        <taxon>Lactobacillales</taxon>
        <taxon>Lactobacillaceae</taxon>
        <taxon>Secundilactobacillus</taxon>
    </lineage>
</organism>
<dbReference type="OrthoDB" id="2299938at2"/>
<evidence type="ECO:0008006" key="3">
    <source>
        <dbReference type="Google" id="ProtNLM"/>
    </source>
</evidence>